<evidence type="ECO:0000259" key="3">
    <source>
        <dbReference type="PROSITE" id="PS51406"/>
    </source>
</evidence>
<dbReference type="GO" id="GO:0005615">
    <property type="term" value="C:extracellular space"/>
    <property type="evidence" value="ECO:0007669"/>
    <property type="project" value="TreeGrafter"/>
</dbReference>
<dbReference type="InterPro" id="IPR036056">
    <property type="entry name" value="Fibrinogen-like_C"/>
</dbReference>
<feature type="coiled-coil region" evidence="2">
    <location>
        <begin position="498"/>
        <end position="539"/>
    </location>
</feature>
<dbReference type="Gene3D" id="3.30.40.10">
    <property type="entry name" value="Zinc/RING finger domain, C3HC4 (zinc finger)"/>
    <property type="match status" value="1"/>
</dbReference>
<keyword evidence="5" id="KW-1185">Reference proteome</keyword>
<dbReference type="Gene3D" id="4.10.530.10">
    <property type="entry name" value="Gamma-fibrinogen Carboxyl Terminal Fragment, domain 2"/>
    <property type="match status" value="1"/>
</dbReference>
<reference evidence="4" key="1">
    <citation type="submission" date="2018-11" db="EMBL/GenBank/DDBJ databases">
        <authorList>
            <person name="Alioto T."/>
            <person name="Alioto T."/>
        </authorList>
    </citation>
    <scope>NUCLEOTIDE SEQUENCE</scope>
</reference>
<dbReference type="InterPro" id="IPR020837">
    <property type="entry name" value="Fibrinogen_CS"/>
</dbReference>
<dbReference type="Gene3D" id="3.90.215.10">
    <property type="entry name" value="Gamma Fibrinogen, chain A, domain 1"/>
    <property type="match status" value="1"/>
</dbReference>
<protein>
    <recommendedName>
        <fullName evidence="3">Fibrinogen C-terminal domain-containing protein</fullName>
    </recommendedName>
</protein>
<dbReference type="Pfam" id="PF00147">
    <property type="entry name" value="Fibrinogen_C"/>
    <property type="match status" value="1"/>
</dbReference>
<evidence type="ECO:0000256" key="2">
    <source>
        <dbReference type="SAM" id="Coils"/>
    </source>
</evidence>
<sequence length="821" mass="94223">MSQALVIECKQECWSCSGVESSSECNHRIQCDDGEVCYMHNFVTESGAVEFDYGCGSSLACSNSGSSILGRRSEGHHVKCTLCCDTRLCNDKLNCTNSGQLPSRLPRECTDLQLSVSGVHTIYPYGQMQLPASVYCYVDSSFHTWTVIQRRINGSVNFYRDWQAYKTGFGQANDEYWLGNDNIHELTSDGNHELMVVMTDFSGVTKFAEYLSFHISSEANGYRLLVSKYDGTAGDSLTRQNGHQFTTFDRDNDSSGSNCAVLYKGAWWYDSCHLSNLNGVYFHGHHDEYATGIDWFTFHGKQTCSHCSAPYKGNAKIPPSIPVTLPCSPNHHTICRKCYDESIAVGKFMCPICDHPFEKDMAPIPEYQSEDIMAYQDFRRRCNSFYMEVVSQLCFAEGTPPCDEVVEKLLSFITIQTTRGQQVTKELTVFDDCIDPTPVVRSFLLQHLIRTSGDEVNRHLEQYFRKALQLVDPSKENYSKTLDLCLLVLQCFEDSCHLRNSEENKEQIVAAIDMLKNACNKLKLDKDQLLENMHHLANTRFSLAIAAKYMHKVFTESADLETRLKRLFDSVSKLFDECESSWPKRYFIKYLCRCYGIDSYQTIRRNCDVTIKRWINLPELQKDQIEECCDRFLVCGKQYTQMRETFVKAALNEDGKQIESLLQCKKDQWITEIRFLLVVYREVTMNFLYGEEQHQFAKVKESLQRTLMNCTEHKDLIRDIFTNSLWRHCPDRNISAEMDLSEQGLSCLLAHCQILFKKIPGQKTWLTPLTNFANHPELMVESYLPSMPQDDLEEVKGAILAARDENGLENPVFYSKDKSIQ</sequence>
<proteinExistence type="predicted"/>
<evidence type="ECO:0000313" key="5">
    <source>
        <dbReference type="Proteomes" id="UP000596742"/>
    </source>
</evidence>
<name>A0A8B6HEH1_MYTGA</name>
<dbReference type="PANTHER" id="PTHR19143">
    <property type="entry name" value="FIBRINOGEN/TENASCIN/ANGIOPOEITIN"/>
    <property type="match status" value="1"/>
</dbReference>
<dbReference type="CDD" id="cd00087">
    <property type="entry name" value="FReD"/>
    <property type="match status" value="1"/>
</dbReference>
<keyword evidence="2" id="KW-0175">Coiled coil</keyword>
<dbReference type="SMART" id="SM00186">
    <property type="entry name" value="FBG"/>
    <property type="match status" value="1"/>
</dbReference>
<dbReference type="Proteomes" id="UP000596742">
    <property type="component" value="Unassembled WGS sequence"/>
</dbReference>
<dbReference type="SUPFAM" id="SSF57850">
    <property type="entry name" value="RING/U-box"/>
    <property type="match status" value="1"/>
</dbReference>
<dbReference type="SUPFAM" id="SSF56496">
    <property type="entry name" value="Fibrinogen C-terminal domain-like"/>
    <property type="match status" value="1"/>
</dbReference>
<dbReference type="InterPro" id="IPR013083">
    <property type="entry name" value="Znf_RING/FYVE/PHD"/>
</dbReference>
<dbReference type="AlphaFoldDB" id="A0A8B6HEH1"/>
<dbReference type="PROSITE" id="PS00514">
    <property type="entry name" value="FIBRINOGEN_C_1"/>
    <property type="match status" value="1"/>
</dbReference>
<dbReference type="FunFam" id="3.90.215.10:FF:000001">
    <property type="entry name" value="Tenascin isoform 1"/>
    <property type="match status" value="1"/>
</dbReference>
<organism evidence="4 5">
    <name type="scientific">Mytilus galloprovincialis</name>
    <name type="common">Mediterranean mussel</name>
    <dbReference type="NCBI Taxonomy" id="29158"/>
    <lineage>
        <taxon>Eukaryota</taxon>
        <taxon>Metazoa</taxon>
        <taxon>Spiralia</taxon>
        <taxon>Lophotrochozoa</taxon>
        <taxon>Mollusca</taxon>
        <taxon>Bivalvia</taxon>
        <taxon>Autobranchia</taxon>
        <taxon>Pteriomorphia</taxon>
        <taxon>Mytilida</taxon>
        <taxon>Mytiloidea</taxon>
        <taxon>Mytilidae</taxon>
        <taxon>Mytilinae</taxon>
        <taxon>Mytilus</taxon>
    </lineage>
</organism>
<accession>A0A8B6HEH1</accession>
<dbReference type="CDD" id="cd00117">
    <property type="entry name" value="TFP"/>
    <property type="match status" value="1"/>
</dbReference>
<feature type="domain" description="Fibrinogen C-terminal" evidence="3">
    <location>
        <begin position="100"/>
        <end position="321"/>
    </location>
</feature>
<dbReference type="OrthoDB" id="6146020at2759"/>
<dbReference type="EMBL" id="UYJE01009884">
    <property type="protein sequence ID" value="VDI77797.1"/>
    <property type="molecule type" value="Genomic_DNA"/>
</dbReference>
<dbReference type="InterPro" id="IPR002181">
    <property type="entry name" value="Fibrinogen_a/b/g_C_dom"/>
</dbReference>
<dbReference type="PROSITE" id="PS51406">
    <property type="entry name" value="FIBRINOGEN_C_2"/>
    <property type="match status" value="1"/>
</dbReference>
<gene>
    <name evidence="4" type="ORF">MGAL_10B036197</name>
</gene>
<keyword evidence="1" id="KW-1015">Disulfide bond</keyword>
<comment type="caution">
    <text evidence="4">The sequence shown here is derived from an EMBL/GenBank/DDBJ whole genome shotgun (WGS) entry which is preliminary data.</text>
</comment>
<evidence type="ECO:0000313" key="4">
    <source>
        <dbReference type="EMBL" id="VDI77797.1"/>
    </source>
</evidence>
<evidence type="ECO:0000256" key="1">
    <source>
        <dbReference type="ARBA" id="ARBA00023157"/>
    </source>
</evidence>
<dbReference type="InterPro" id="IPR050373">
    <property type="entry name" value="Fibrinogen_C-term_domain"/>
</dbReference>
<dbReference type="InterPro" id="IPR014716">
    <property type="entry name" value="Fibrinogen_a/b/g_C_1"/>
</dbReference>